<dbReference type="InterPro" id="IPR027417">
    <property type="entry name" value="P-loop_NTPase"/>
</dbReference>
<dbReference type="GO" id="GO:0000731">
    <property type="term" value="P:DNA synthesis involved in DNA repair"/>
    <property type="evidence" value="ECO:0007669"/>
    <property type="project" value="TreeGrafter"/>
</dbReference>
<feature type="domain" description="ATPase AAA-type core" evidence="1">
    <location>
        <begin position="23"/>
        <end position="302"/>
    </location>
</feature>
<organism evidence="2">
    <name type="scientific">Mariniphaga anaerophila</name>
    <dbReference type="NCBI Taxonomy" id="1484053"/>
    <lineage>
        <taxon>Bacteria</taxon>
        <taxon>Pseudomonadati</taxon>
        <taxon>Bacteroidota</taxon>
        <taxon>Bacteroidia</taxon>
        <taxon>Marinilabiliales</taxon>
        <taxon>Prolixibacteraceae</taxon>
        <taxon>Mariniphaga</taxon>
    </lineage>
</organism>
<dbReference type="SUPFAM" id="SSF52540">
    <property type="entry name" value="P-loop containing nucleoside triphosphate hydrolases"/>
    <property type="match status" value="1"/>
</dbReference>
<dbReference type="CDD" id="cd00267">
    <property type="entry name" value="ABC_ATPase"/>
    <property type="match status" value="1"/>
</dbReference>
<reference evidence="2" key="1">
    <citation type="journal article" date="2020" name="mSystems">
        <title>Genome- and Community-Level Interaction Insights into Carbon Utilization and Element Cycling Functions of Hydrothermarchaeota in Hydrothermal Sediment.</title>
        <authorList>
            <person name="Zhou Z."/>
            <person name="Liu Y."/>
            <person name="Xu W."/>
            <person name="Pan J."/>
            <person name="Luo Z.H."/>
            <person name="Li M."/>
        </authorList>
    </citation>
    <scope>NUCLEOTIDE SEQUENCE [LARGE SCALE GENOMIC DNA]</scope>
    <source>
        <strain evidence="2">SpSt-1217</strain>
    </source>
</reference>
<sequence>MIDYIKIAGYKSIKDIKLEMQPINILIGANGSGKSNFISFFEFLNKLYDKKLIEYIALKGGEDKILHKGSKNTSNLNFEVSFNKEINGYSAELLLGEEGLVFKQEFLLYQGKKGWNISTYRNEANIKTTDDLRAPYVKKYLKRLKKYHFHDTSKNSPFTKMSHIENDSFFLYEEGQNLAAFLYTIREENKTVYNRIIKTIQSIAPFFSDFFLQPNSEGFLKLNWQDKYSSVVYGTNDFSDGTLRFIALATLFMQPDLPDTIIIDEPELGLHPFAITKLAGMIKSAAAKGTQVIIATQSADLVNNFTPEQIITVDQIEGESRFKRLQSEELNHWLEDYNVGELWQRNILTGGQPK</sequence>
<dbReference type="GO" id="GO:0016887">
    <property type="term" value="F:ATP hydrolysis activity"/>
    <property type="evidence" value="ECO:0007669"/>
    <property type="project" value="InterPro"/>
</dbReference>
<dbReference type="PANTHER" id="PTHR32182:SF22">
    <property type="entry name" value="ATP-DEPENDENT ENDONUCLEASE, OLD FAMILY-RELATED"/>
    <property type="match status" value="1"/>
</dbReference>
<dbReference type="PANTHER" id="PTHR32182">
    <property type="entry name" value="DNA REPLICATION AND REPAIR PROTEIN RECF"/>
    <property type="match status" value="1"/>
</dbReference>
<comment type="caution">
    <text evidence="2">The sequence shown here is derived from an EMBL/GenBank/DDBJ whole genome shotgun (WGS) entry which is preliminary data.</text>
</comment>
<dbReference type="PIRSF" id="PIRSF029347">
    <property type="entry name" value="RecF"/>
    <property type="match status" value="1"/>
</dbReference>
<dbReference type="AlphaFoldDB" id="A0A831LD33"/>
<dbReference type="Proteomes" id="UP000886047">
    <property type="component" value="Unassembled WGS sequence"/>
</dbReference>
<dbReference type="GO" id="GO:0005524">
    <property type="term" value="F:ATP binding"/>
    <property type="evidence" value="ECO:0007669"/>
    <property type="project" value="InterPro"/>
</dbReference>
<dbReference type="GO" id="GO:0006302">
    <property type="term" value="P:double-strand break repair"/>
    <property type="evidence" value="ECO:0007669"/>
    <property type="project" value="TreeGrafter"/>
</dbReference>
<name>A0A831LD33_9BACT</name>
<evidence type="ECO:0000259" key="1">
    <source>
        <dbReference type="Pfam" id="PF13304"/>
    </source>
</evidence>
<dbReference type="Pfam" id="PF13304">
    <property type="entry name" value="AAA_21"/>
    <property type="match status" value="1"/>
</dbReference>
<dbReference type="InterPro" id="IPR003959">
    <property type="entry name" value="ATPase_AAA_core"/>
</dbReference>
<evidence type="ECO:0000313" key="2">
    <source>
        <dbReference type="EMBL" id="HDR52404.1"/>
    </source>
</evidence>
<protein>
    <submittedName>
        <fullName evidence="2">ATPase</fullName>
    </submittedName>
</protein>
<dbReference type="InterPro" id="IPR014555">
    <property type="entry name" value="RecF-like"/>
</dbReference>
<proteinExistence type="predicted"/>
<dbReference type="Gene3D" id="3.40.50.300">
    <property type="entry name" value="P-loop containing nucleotide triphosphate hydrolases"/>
    <property type="match status" value="1"/>
</dbReference>
<gene>
    <name evidence="2" type="ORF">ENN90_12415</name>
</gene>
<dbReference type="EMBL" id="DSDK01000690">
    <property type="protein sequence ID" value="HDR52404.1"/>
    <property type="molecule type" value="Genomic_DNA"/>
</dbReference>
<accession>A0A831LD33</accession>